<proteinExistence type="predicted"/>
<protein>
    <submittedName>
        <fullName evidence="1">Uncharacterized protein</fullName>
    </submittedName>
</protein>
<comment type="caution">
    <text evidence="1">The sequence shown here is derived from an EMBL/GenBank/DDBJ whole genome shotgun (WGS) entry which is preliminary data.</text>
</comment>
<dbReference type="Proteomes" id="UP000278062">
    <property type="component" value="Unassembled WGS sequence"/>
</dbReference>
<sequence length="43" mass="4888">MSVGRVVPDIGIFELAVYFGQTIMFVIVVKDTPEWFRSARTNP</sequence>
<evidence type="ECO:0000313" key="2">
    <source>
        <dbReference type="Proteomes" id="UP000278062"/>
    </source>
</evidence>
<gene>
    <name evidence="1" type="ORF">ALQ49_101812</name>
</gene>
<name>A0A0N8QHN5_9PSED</name>
<dbReference type="EMBL" id="RBPL01000118">
    <property type="protein sequence ID" value="RMN91417.1"/>
    <property type="molecule type" value="Genomic_DNA"/>
</dbReference>
<dbReference type="AlphaFoldDB" id="A0A0N8QHN5"/>
<accession>A0A0N8QHN5</accession>
<evidence type="ECO:0000313" key="1">
    <source>
        <dbReference type="EMBL" id="RMN91417.1"/>
    </source>
</evidence>
<reference evidence="1 2" key="1">
    <citation type="submission" date="2018-08" db="EMBL/GenBank/DDBJ databases">
        <title>Recombination of ecologically and evolutionarily significant loci maintains genetic cohesion in the Pseudomonas syringae species complex.</title>
        <authorList>
            <person name="Dillon M."/>
            <person name="Thakur S."/>
            <person name="Almeida R.N.D."/>
            <person name="Weir B.S."/>
            <person name="Guttman D.S."/>
        </authorList>
    </citation>
    <scope>NUCLEOTIDE SEQUENCE [LARGE SCALE GENOMIC DNA]</scope>
    <source>
        <strain evidence="1 2">1089_5</strain>
    </source>
</reference>
<organism evidence="1 2">
    <name type="scientific">Pseudomonas syringae pv. apii</name>
    <dbReference type="NCBI Taxonomy" id="81036"/>
    <lineage>
        <taxon>Bacteria</taxon>
        <taxon>Pseudomonadati</taxon>
        <taxon>Pseudomonadota</taxon>
        <taxon>Gammaproteobacteria</taxon>
        <taxon>Pseudomonadales</taxon>
        <taxon>Pseudomonadaceae</taxon>
        <taxon>Pseudomonas</taxon>
    </lineage>
</organism>